<sequence>MESLDSKQFDKQNLFQRFFRKKLTLQLSLRALEIFECQLGTSQKEMILHQQKKSNRTPGVPQIKPNLILNFRLLKHLDVQFEPCLQAINTKQLHQSRDQGLVGLIVLQNLQHVRNFGVFSELIRSSQSCLVPIRFKFLEYPLIQLTRNSFKKRSQINHNQKRKIQREALIDMYYEQNLGELFNRMYKQSVQYIFMPQKLQRLARMFTPTLSPCDLYQEYAFVNLIAEFGIQSQAWMLARVIEREQLEAATMFQLQKNQAILFLKYAVNPQVSDEQKGAQYESFK</sequence>
<gene>
    <name evidence="1" type="ORF">POCTA_138.1.T1640006</name>
</gene>
<accession>A0A8S1YH32</accession>
<proteinExistence type="predicted"/>
<dbReference type="AlphaFoldDB" id="A0A8S1YH32"/>
<evidence type="ECO:0000313" key="2">
    <source>
        <dbReference type="Proteomes" id="UP000683925"/>
    </source>
</evidence>
<dbReference type="EMBL" id="CAJJDP010000167">
    <property type="protein sequence ID" value="CAD8213826.1"/>
    <property type="molecule type" value="Genomic_DNA"/>
</dbReference>
<name>A0A8S1YH32_PAROT</name>
<dbReference type="Proteomes" id="UP000683925">
    <property type="component" value="Unassembled WGS sequence"/>
</dbReference>
<comment type="caution">
    <text evidence="1">The sequence shown here is derived from an EMBL/GenBank/DDBJ whole genome shotgun (WGS) entry which is preliminary data.</text>
</comment>
<organism evidence="1 2">
    <name type="scientific">Paramecium octaurelia</name>
    <dbReference type="NCBI Taxonomy" id="43137"/>
    <lineage>
        <taxon>Eukaryota</taxon>
        <taxon>Sar</taxon>
        <taxon>Alveolata</taxon>
        <taxon>Ciliophora</taxon>
        <taxon>Intramacronucleata</taxon>
        <taxon>Oligohymenophorea</taxon>
        <taxon>Peniculida</taxon>
        <taxon>Parameciidae</taxon>
        <taxon>Paramecium</taxon>
    </lineage>
</organism>
<protein>
    <submittedName>
        <fullName evidence="1">Uncharacterized protein</fullName>
    </submittedName>
</protein>
<evidence type="ECO:0000313" key="1">
    <source>
        <dbReference type="EMBL" id="CAD8213826.1"/>
    </source>
</evidence>
<reference evidence="1" key="1">
    <citation type="submission" date="2021-01" db="EMBL/GenBank/DDBJ databases">
        <authorList>
            <consortium name="Genoscope - CEA"/>
            <person name="William W."/>
        </authorList>
    </citation>
    <scope>NUCLEOTIDE SEQUENCE</scope>
</reference>
<keyword evidence="2" id="KW-1185">Reference proteome</keyword>